<evidence type="ECO:0000256" key="2">
    <source>
        <dbReference type="SAM" id="Phobius"/>
    </source>
</evidence>
<dbReference type="GO" id="GO:0016787">
    <property type="term" value="F:hydrolase activity"/>
    <property type="evidence" value="ECO:0007669"/>
    <property type="project" value="InterPro"/>
</dbReference>
<dbReference type="InterPro" id="IPR004843">
    <property type="entry name" value="Calcineurin-like_PHP"/>
</dbReference>
<dbReference type="InterPro" id="IPR051158">
    <property type="entry name" value="Metallophosphoesterase_sf"/>
</dbReference>
<keyword evidence="5" id="KW-1185">Reference proteome</keyword>
<dbReference type="PANTHER" id="PTHR31302">
    <property type="entry name" value="TRANSMEMBRANE PROTEIN WITH METALLOPHOSPHOESTERASE DOMAIN-RELATED"/>
    <property type="match status" value="1"/>
</dbReference>
<dbReference type="eggNOG" id="COG1408">
    <property type="taxonomic scope" value="Bacteria"/>
</dbReference>
<dbReference type="Gene3D" id="3.60.21.10">
    <property type="match status" value="1"/>
</dbReference>
<feature type="compositionally biased region" description="Basic residues" evidence="1">
    <location>
        <begin position="1"/>
        <end position="12"/>
    </location>
</feature>
<comment type="caution">
    <text evidence="4">The sequence shown here is derived from an EMBL/GenBank/DDBJ whole genome shotgun (WGS) entry which is preliminary data.</text>
</comment>
<gene>
    <name evidence="4" type="ORF">RF007C_01670</name>
</gene>
<dbReference type="EMBL" id="ATAX01000015">
    <property type="protein sequence ID" value="EWM54481.1"/>
    <property type="molecule type" value="Genomic_DNA"/>
</dbReference>
<evidence type="ECO:0000313" key="4">
    <source>
        <dbReference type="EMBL" id="EWM54481.1"/>
    </source>
</evidence>
<feature type="region of interest" description="Disordered" evidence="1">
    <location>
        <begin position="1"/>
        <end position="20"/>
    </location>
</feature>
<dbReference type="OrthoDB" id="9780884at2"/>
<sequence length="295" mass="33794">MAQKKQRKKKAQKNTAPEKENGKKKSRFWLWAILIFLLWWFNNYTLRTNDIAITSRKVGSEVKLAIISDLHATRHGIKNSRIFESVNAEHPDVVFFLGDMFTNSSNWELIQKPIDLAEMFTDAGYPLYCVTGEHDNDDRYISELGKKGAKVLNYGEDTIEIRGSRLHIMGIDNVYYSPTFDLRNEFSLDESSFNILLAHIPNYEKFSDFGADLTLCGDTHGEMARLPFGMGPVYSSETQQWFPKLRNKELDIYDKGFFSYDGGSMFITSGIGVYPAPVRMNNRPEVVIMEVKPKG</sequence>
<dbReference type="PANTHER" id="PTHR31302:SF0">
    <property type="entry name" value="TRANSMEMBRANE PROTEIN WITH METALLOPHOSPHOESTERASE DOMAIN"/>
    <property type="match status" value="1"/>
</dbReference>
<dbReference type="AlphaFoldDB" id="W7UH07"/>
<dbReference type="Proteomes" id="UP000019365">
    <property type="component" value="Unassembled WGS sequence"/>
</dbReference>
<keyword evidence="2" id="KW-0472">Membrane</keyword>
<dbReference type="SUPFAM" id="SSF56300">
    <property type="entry name" value="Metallo-dependent phosphatases"/>
    <property type="match status" value="1"/>
</dbReference>
<dbReference type="InterPro" id="IPR029052">
    <property type="entry name" value="Metallo-depent_PP-like"/>
</dbReference>
<name>W7UH07_RUMFL</name>
<organism evidence="4 5">
    <name type="scientific">Ruminococcus flavefaciens 007c</name>
    <dbReference type="NCBI Taxonomy" id="1341157"/>
    <lineage>
        <taxon>Bacteria</taxon>
        <taxon>Bacillati</taxon>
        <taxon>Bacillota</taxon>
        <taxon>Clostridia</taxon>
        <taxon>Eubacteriales</taxon>
        <taxon>Oscillospiraceae</taxon>
        <taxon>Ruminococcus</taxon>
    </lineage>
</organism>
<keyword evidence="2" id="KW-1133">Transmembrane helix</keyword>
<feature type="transmembrane region" description="Helical" evidence="2">
    <location>
        <begin position="28"/>
        <end position="46"/>
    </location>
</feature>
<dbReference type="PATRIC" id="fig|1341157.4.peg.855"/>
<evidence type="ECO:0000313" key="5">
    <source>
        <dbReference type="Proteomes" id="UP000019365"/>
    </source>
</evidence>
<reference evidence="4 5" key="1">
    <citation type="journal article" date="2014" name="PLoS ONE">
        <title>Rumen cellulosomics: divergent fiber-degrading strategies revealed by comparative genome-wide analysis of six ruminococcal strains.</title>
        <authorList>
            <person name="Dassa B."/>
            <person name="Borovok I."/>
            <person name="Ruimy-Israeli V."/>
            <person name="Lamed R."/>
            <person name="Flint H.J."/>
            <person name="Duncan S.H."/>
            <person name="Henrissat B."/>
            <person name="Coutinho P."/>
            <person name="Morrison M."/>
            <person name="Mosoni P."/>
            <person name="Yeoman C.J."/>
            <person name="White B.A."/>
            <person name="Bayer E.A."/>
        </authorList>
    </citation>
    <scope>NUCLEOTIDE SEQUENCE [LARGE SCALE GENOMIC DNA]</scope>
    <source>
        <strain evidence="4 5">007c</strain>
    </source>
</reference>
<evidence type="ECO:0000259" key="3">
    <source>
        <dbReference type="Pfam" id="PF00149"/>
    </source>
</evidence>
<protein>
    <recommendedName>
        <fullName evidence="3">Calcineurin-like phosphoesterase domain-containing protein</fullName>
    </recommendedName>
</protein>
<proteinExistence type="predicted"/>
<accession>W7UH07</accession>
<keyword evidence="2" id="KW-0812">Transmembrane</keyword>
<dbReference type="RefSeq" id="WP_051456506.1">
    <property type="nucleotide sequence ID" value="NZ_ATAX01000015.1"/>
</dbReference>
<evidence type="ECO:0000256" key="1">
    <source>
        <dbReference type="SAM" id="MobiDB-lite"/>
    </source>
</evidence>
<dbReference type="Pfam" id="PF00149">
    <property type="entry name" value="Metallophos"/>
    <property type="match status" value="1"/>
</dbReference>
<feature type="domain" description="Calcineurin-like phosphoesterase" evidence="3">
    <location>
        <begin position="63"/>
        <end position="221"/>
    </location>
</feature>